<keyword evidence="3" id="KW-1185">Reference proteome</keyword>
<reference evidence="3" key="1">
    <citation type="submission" date="2013-09" db="EMBL/GenBank/DDBJ databases">
        <title>Corchorus olitorius genome sequencing.</title>
        <authorList>
            <person name="Alam M."/>
            <person name="Haque M.S."/>
            <person name="Islam M.S."/>
            <person name="Emdad E.M."/>
            <person name="Islam M.M."/>
            <person name="Ahmed B."/>
            <person name="Halim A."/>
            <person name="Hossen Q.M.M."/>
            <person name="Hossain M.Z."/>
            <person name="Ahmed R."/>
            <person name="Khan M.M."/>
            <person name="Islam R."/>
            <person name="Rashid M.M."/>
            <person name="Khan S.A."/>
            <person name="Rahman M.S."/>
            <person name="Alam M."/>
            <person name="Yahiya A.S."/>
            <person name="Khan M.S."/>
            <person name="Azam M.S."/>
            <person name="Haque T."/>
            <person name="Lashkar M.Z.H."/>
            <person name="Akhand A.I."/>
            <person name="Morshed G."/>
            <person name="Roy S."/>
            <person name="Uddin K.S."/>
            <person name="Rabeya T."/>
            <person name="Hossain A.S."/>
            <person name="Chowdhury A."/>
            <person name="Snigdha A.R."/>
            <person name="Mortoza M.S."/>
            <person name="Matin S.A."/>
            <person name="Hoque S.M.E."/>
            <person name="Islam M.K."/>
            <person name="Roy D.K."/>
            <person name="Haider R."/>
            <person name="Moosa M.M."/>
            <person name="Elias S.M."/>
            <person name="Hasan A.M."/>
            <person name="Jahan S."/>
            <person name="Shafiuddin M."/>
            <person name="Mahmood N."/>
            <person name="Shommy N.S."/>
        </authorList>
    </citation>
    <scope>NUCLEOTIDE SEQUENCE [LARGE SCALE GENOMIC DNA]</scope>
    <source>
        <strain evidence="3">cv. O-4</strain>
    </source>
</reference>
<dbReference type="Proteomes" id="UP000187203">
    <property type="component" value="Unassembled WGS sequence"/>
</dbReference>
<name>A0A1R3IFG8_9ROSI</name>
<feature type="region of interest" description="Disordered" evidence="1">
    <location>
        <begin position="28"/>
        <end position="69"/>
    </location>
</feature>
<protein>
    <submittedName>
        <fullName evidence="2">Uncharacterized protein</fullName>
    </submittedName>
</protein>
<accession>A0A1R3IFG8</accession>
<feature type="compositionally biased region" description="Polar residues" evidence="1">
    <location>
        <begin position="34"/>
        <end position="54"/>
    </location>
</feature>
<organism evidence="2 3">
    <name type="scientific">Corchorus olitorius</name>
    <dbReference type="NCBI Taxonomy" id="93759"/>
    <lineage>
        <taxon>Eukaryota</taxon>
        <taxon>Viridiplantae</taxon>
        <taxon>Streptophyta</taxon>
        <taxon>Embryophyta</taxon>
        <taxon>Tracheophyta</taxon>
        <taxon>Spermatophyta</taxon>
        <taxon>Magnoliopsida</taxon>
        <taxon>eudicotyledons</taxon>
        <taxon>Gunneridae</taxon>
        <taxon>Pentapetalae</taxon>
        <taxon>rosids</taxon>
        <taxon>malvids</taxon>
        <taxon>Malvales</taxon>
        <taxon>Malvaceae</taxon>
        <taxon>Grewioideae</taxon>
        <taxon>Apeibeae</taxon>
        <taxon>Corchorus</taxon>
    </lineage>
</organism>
<dbReference type="AlphaFoldDB" id="A0A1R3IFG8"/>
<sequence length="69" mass="7721">MGITGATTWVCEEQDMVSQQDFAFYERIRKQHHNNNASNDKFGSSSQHHNNNASKAAHSSVASLVQLQM</sequence>
<evidence type="ECO:0000313" key="2">
    <source>
        <dbReference type="EMBL" id="OMO81310.1"/>
    </source>
</evidence>
<feature type="compositionally biased region" description="Polar residues" evidence="1">
    <location>
        <begin position="60"/>
        <end position="69"/>
    </location>
</feature>
<evidence type="ECO:0000256" key="1">
    <source>
        <dbReference type="SAM" id="MobiDB-lite"/>
    </source>
</evidence>
<gene>
    <name evidence="2" type="ORF">COLO4_23651</name>
</gene>
<dbReference type="EMBL" id="AWUE01018317">
    <property type="protein sequence ID" value="OMO81310.1"/>
    <property type="molecule type" value="Genomic_DNA"/>
</dbReference>
<comment type="caution">
    <text evidence="2">The sequence shown here is derived from an EMBL/GenBank/DDBJ whole genome shotgun (WGS) entry which is preliminary data.</text>
</comment>
<evidence type="ECO:0000313" key="3">
    <source>
        <dbReference type="Proteomes" id="UP000187203"/>
    </source>
</evidence>
<proteinExistence type="predicted"/>